<reference evidence="2" key="1">
    <citation type="submission" date="2021-02" db="EMBL/GenBank/DDBJ databases">
        <authorList>
            <person name="Dougan E. K."/>
            <person name="Rhodes N."/>
            <person name="Thang M."/>
            <person name="Chan C."/>
        </authorList>
    </citation>
    <scope>NUCLEOTIDE SEQUENCE</scope>
</reference>
<dbReference type="EMBL" id="CAJNJA010009265">
    <property type="protein sequence ID" value="CAE7244852.1"/>
    <property type="molecule type" value="Genomic_DNA"/>
</dbReference>
<evidence type="ECO:0000256" key="1">
    <source>
        <dbReference type="SAM" id="MobiDB-lite"/>
    </source>
</evidence>
<accession>A0A812LK74</accession>
<comment type="caution">
    <text evidence="2">The sequence shown here is derived from an EMBL/GenBank/DDBJ whole genome shotgun (WGS) entry which is preliminary data.</text>
</comment>
<proteinExistence type="predicted"/>
<gene>
    <name evidence="2" type="primary">ESYT1</name>
    <name evidence="2" type="ORF">SNEC2469_LOCUS4699</name>
</gene>
<feature type="compositionally biased region" description="Low complexity" evidence="1">
    <location>
        <begin position="148"/>
        <end position="180"/>
    </location>
</feature>
<evidence type="ECO:0000313" key="3">
    <source>
        <dbReference type="Proteomes" id="UP000601435"/>
    </source>
</evidence>
<feature type="region of interest" description="Disordered" evidence="1">
    <location>
        <begin position="127"/>
        <end position="201"/>
    </location>
</feature>
<sequence>MSSCYALTARGLVIRLDPLLNEEPLIGGIVAYFIDPPVVDFRMTPGIAQVAELGPLNKVIRDLLQSAIHDQLLLPNVIHVPMVDDEDLVDTASVRDAKPLGVLRVTMVMLKLLTGLALAWLTVGAPSSPGGSPSKANATQARSNLRGPSVASPDAAPAAPNAAPSAAPDAAPDAAPAVPDGNVRSVCQSRPFDSSLGPNGGENMAQCQGDCDGDEDCAGGLMCKQRDNGESVPGCSGGLSWPQMDYCYDPQCEDDEEGLPPLDSSFGHRGSTDMPKCSGDCDEDGDCATGLKCYQRSGTTTVPGCSGTGVPDFDYCYDPADAPEPPTMPPGSGPACLCVFDVDRTLTGKQGTANKPENDGGCPADKEIYGIWDTAYRGGWLTISDAGRHLKDTFCSKCYMGIVSAGMASGRFSRERTYLLENVLVGEPFQALLSSNSQTSHWSVRSVHSPLVLGWPDGQKQDAVAGIVAWYEQQGIRIADEDVYFFGDRTENIPPFGSTSFNAREISCVSRDMRIDNGIVGYCGATVDEIVDTKGVHVCGDATPTPTPLPPPPATEDCLCIFDIDRTLTGKQEDLTSPFCDKNKVEYNIWDTAYTRGWLTLSEAAQTLPETFCNSCYLGVVSAGDAGGHTSPERPFLLENVLRSEKFDKMKSENSQASTWSDYPTVNSPLVLEWPNREKQDAAEGIVSWYAQQGVTIPPNKVHFFGDRTENIGPFAEKGYNAREISCNELDFPVGEDDHMLRLEVWYPGLAWDQSLGFVEEDLDTTNTGSWHSMTRRLRPNEHGSLQYDVRFEPEGISSARHLARNMHDFFVFDYNQKLQVSVSDVGRWGSPRSLGTTKKRKISELLCWGGVCNGSVQMNLHELANNTEVSLGTVTLHAEWLEIIPHSVDYDEGLVQFHIDEVFVPETVKMDQIALSVRVGEEQLRTPLVRCKGGEAADQDGKTRQSISRTQSIFQNVAGAGNCSPRAWTPESGAKMKNIQTWLSSLLLALWFLRLDAATLRLRRTKMTSAELRMSARMKAMAPEKATLANMEASVLNMAKLQSERSDSAATNLTAFLKEIQQLIDNSMKKNILLRMNQTQIDMDEAWANLTSCSHPNDTGFVEELADLDAKHIQCRQTEADLYANFQTTCVVGWQIYVDRIHALCSVYMQAQQLPSPTSTCVMQQGTPVPTIGNYLKGMAAHFKGEYEAVVDKRLKCQNASATPFADMELCKQMMCHYWDTRLDCSKKQAAFEQRACELHKTYTCSKFAECYSEKVEIYEDIDSLAKQTEVAAKAEWRIVQRIECYISALSKPRDELSAAIDECKGQLFPTKPVELVYKGPAPAVKPCAEVYLQPGSAVFSASWYHAAPLHAPAESCTSSCCMDGTFSSAYPPGLPCPYVPPSVVA</sequence>
<name>A0A812LK74_9DINO</name>
<protein>
    <submittedName>
        <fullName evidence="2">ESYT1 protein</fullName>
    </submittedName>
</protein>
<evidence type="ECO:0000313" key="2">
    <source>
        <dbReference type="EMBL" id="CAE7244852.1"/>
    </source>
</evidence>
<dbReference type="Proteomes" id="UP000601435">
    <property type="component" value="Unassembled WGS sequence"/>
</dbReference>
<keyword evidence="3" id="KW-1185">Reference proteome</keyword>
<dbReference type="OrthoDB" id="441831at2759"/>
<organism evidence="2 3">
    <name type="scientific">Symbiodinium necroappetens</name>
    <dbReference type="NCBI Taxonomy" id="1628268"/>
    <lineage>
        <taxon>Eukaryota</taxon>
        <taxon>Sar</taxon>
        <taxon>Alveolata</taxon>
        <taxon>Dinophyceae</taxon>
        <taxon>Suessiales</taxon>
        <taxon>Symbiodiniaceae</taxon>
        <taxon>Symbiodinium</taxon>
    </lineage>
</organism>